<feature type="region of interest" description="Disordered" evidence="1">
    <location>
        <begin position="102"/>
        <end position="175"/>
    </location>
</feature>
<organism evidence="2">
    <name type="scientific">Oryza meridionalis</name>
    <dbReference type="NCBI Taxonomy" id="40149"/>
    <lineage>
        <taxon>Eukaryota</taxon>
        <taxon>Viridiplantae</taxon>
        <taxon>Streptophyta</taxon>
        <taxon>Embryophyta</taxon>
        <taxon>Tracheophyta</taxon>
        <taxon>Spermatophyta</taxon>
        <taxon>Magnoliopsida</taxon>
        <taxon>Liliopsida</taxon>
        <taxon>Poales</taxon>
        <taxon>Poaceae</taxon>
        <taxon>BOP clade</taxon>
        <taxon>Oryzoideae</taxon>
        <taxon>Oryzeae</taxon>
        <taxon>Oryzinae</taxon>
        <taxon>Oryza</taxon>
    </lineage>
</organism>
<protein>
    <submittedName>
        <fullName evidence="2">Uncharacterized protein</fullName>
    </submittedName>
</protein>
<dbReference type="Gramene" id="OMERI11G06350.1">
    <property type="protein sequence ID" value="OMERI11G06350.1"/>
    <property type="gene ID" value="OMERI11G06350"/>
</dbReference>
<reference evidence="2" key="2">
    <citation type="submission" date="2018-05" db="EMBL/GenBank/DDBJ databases">
        <title>OmerRS3 (Oryza meridionalis Reference Sequence Version 3).</title>
        <authorList>
            <person name="Zhang J."/>
            <person name="Kudrna D."/>
            <person name="Lee S."/>
            <person name="Talag J."/>
            <person name="Welchert J."/>
            <person name="Wing R.A."/>
        </authorList>
    </citation>
    <scope>NUCLEOTIDE SEQUENCE [LARGE SCALE GENOMIC DNA]</scope>
    <source>
        <strain evidence="2">cv. OR44</strain>
    </source>
</reference>
<name>A0A0E0F3X5_9ORYZ</name>
<sequence length="404" mass="42030">MAEIDVNPPGGVGLNSRASGPPKAWMKLMQCRIRFSTSQLTYPRVVLPHRRHGRQKPPASPAPPPSFLRRLAAARAAVGKAARPQGQRQRGFTLVFISLSRRGGGPHAGRRRPPRSGPPWPDLAARLPAADGGGDGGGGEAGDGGRIWRRGWHQRPDPGVGDGFRPGGGRDGSGELSDSVGAAALAVVAVCDDDCWRRWLVTAASVMAANLQRPPVLAPLSPDGRRRQSSVASLLEDVVLTPPCCRAISSRRPVTFSGGRSGANFLSWSCVLALPMAAGMEVAERLATEAGSGGEAGISGRIQALEMVFAPVAVATAAESSRWGGCIGGGGGLRRRLLASVAGDSGIGDGGQLAAAVTEDTRRPVTFSGGRSGANFLSWSCVLALPVCGWWYIFFSPGYDPPGL</sequence>
<feature type="compositionally biased region" description="Gly residues" evidence="1">
    <location>
        <begin position="160"/>
        <end position="171"/>
    </location>
</feature>
<proteinExistence type="predicted"/>
<dbReference type="AlphaFoldDB" id="A0A0E0F3X5"/>
<dbReference type="Proteomes" id="UP000008021">
    <property type="component" value="Chromosome 11"/>
</dbReference>
<feature type="compositionally biased region" description="Gly residues" evidence="1">
    <location>
        <begin position="131"/>
        <end position="145"/>
    </location>
</feature>
<reference evidence="2" key="1">
    <citation type="submission" date="2015-04" db="UniProtKB">
        <authorList>
            <consortium name="EnsemblPlants"/>
        </authorList>
    </citation>
    <scope>IDENTIFICATION</scope>
</reference>
<dbReference type="HOGENOM" id="CLU_682213_0_0_1"/>
<keyword evidence="3" id="KW-1185">Reference proteome</keyword>
<dbReference type="EnsemblPlants" id="OMERI11G06350.1">
    <property type="protein sequence ID" value="OMERI11G06350.1"/>
    <property type="gene ID" value="OMERI11G06350"/>
</dbReference>
<evidence type="ECO:0000313" key="2">
    <source>
        <dbReference type="EnsemblPlants" id="OMERI11G06350.1"/>
    </source>
</evidence>
<evidence type="ECO:0000256" key="1">
    <source>
        <dbReference type="SAM" id="MobiDB-lite"/>
    </source>
</evidence>
<evidence type="ECO:0000313" key="3">
    <source>
        <dbReference type="Proteomes" id="UP000008021"/>
    </source>
</evidence>
<accession>A0A0E0F3X5</accession>